<feature type="signal peptide" evidence="2">
    <location>
        <begin position="1"/>
        <end position="24"/>
    </location>
</feature>
<name>A0A151RWG3_CAJCA</name>
<keyword evidence="1" id="KW-1133">Transmembrane helix</keyword>
<feature type="chain" id="PRO_5007588159" description="Thionin-like protein 2" evidence="2">
    <location>
        <begin position="25"/>
        <end position="120"/>
    </location>
</feature>
<dbReference type="Proteomes" id="UP000075243">
    <property type="component" value="Unassembled WGS sequence"/>
</dbReference>
<organism evidence="3 4">
    <name type="scientific">Cajanus cajan</name>
    <name type="common">Pigeon pea</name>
    <name type="synonym">Cajanus indicus</name>
    <dbReference type="NCBI Taxonomy" id="3821"/>
    <lineage>
        <taxon>Eukaryota</taxon>
        <taxon>Viridiplantae</taxon>
        <taxon>Streptophyta</taxon>
        <taxon>Embryophyta</taxon>
        <taxon>Tracheophyta</taxon>
        <taxon>Spermatophyta</taxon>
        <taxon>Magnoliopsida</taxon>
        <taxon>eudicotyledons</taxon>
        <taxon>Gunneridae</taxon>
        <taxon>Pentapetalae</taxon>
        <taxon>rosids</taxon>
        <taxon>fabids</taxon>
        <taxon>Fabales</taxon>
        <taxon>Fabaceae</taxon>
        <taxon>Papilionoideae</taxon>
        <taxon>50 kb inversion clade</taxon>
        <taxon>NPAAA clade</taxon>
        <taxon>indigoferoid/millettioid clade</taxon>
        <taxon>Phaseoleae</taxon>
        <taxon>Cajanus</taxon>
    </lineage>
</organism>
<protein>
    <recommendedName>
        <fullName evidence="5">Thionin-like protein 2</fullName>
    </recommendedName>
</protein>
<dbReference type="AlphaFoldDB" id="A0A151RWG3"/>
<keyword evidence="1" id="KW-0812">Transmembrane</keyword>
<proteinExistence type="predicted"/>
<gene>
    <name evidence="3" type="ORF">KK1_031525</name>
</gene>
<keyword evidence="2" id="KW-0732">Signal</keyword>
<keyword evidence="1" id="KW-0472">Membrane</keyword>
<dbReference type="OMA" id="CKLECAP"/>
<keyword evidence="4" id="KW-1185">Reference proteome</keyword>
<evidence type="ECO:0008006" key="5">
    <source>
        <dbReference type="Google" id="ProtNLM"/>
    </source>
</evidence>
<dbReference type="Gramene" id="C.cajan_33608.t">
    <property type="protein sequence ID" value="C.cajan_33608.t"/>
    <property type="gene ID" value="C.cajan_33608"/>
</dbReference>
<sequence>MTKKEMKTTGIVIIMMIMLGIVQASDNLQDVKIEPNNRFGVLNYCSALCNVECGILIFNKRKFKRCYDKCSSGCRIMSNDVVHNCITRCGLTKSIDNNIDARDLTTFVMDSCLKDCQRKQ</sequence>
<feature type="transmembrane region" description="Helical" evidence="1">
    <location>
        <begin position="40"/>
        <end position="59"/>
    </location>
</feature>
<evidence type="ECO:0000313" key="4">
    <source>
        <dbReference type="Proteomes" id="UP000075243"/>
    </source>
</evidence>
<evidence type="ECO:0000256" key="1">
    <source>
        <dbReference type="SAM" id="Phobius"/>
    </source>
</evidence>
<accession>A0A151RWG3</accession>
<evidence type="ECO:0000256" key="2">
    <source>
        <dbReference type="SAM" id="SignalP"/>
    </source>
</evidence>
<reference evidence="3" key="1">
    <citation type="journal article" date="2012" name="Nat. Biotechnol.">
        <title>Draft genome sequence of pigeonpea (Cajanus cajan), an orphan legume crop of resource-poor farmers.</title>
        <authorList>
            <person name="Varshney R.K."/>
            <person name="Chen W."/>
            <person name="Li Y."/>
            <person name="Bharti A.K."/>
            <person name="Saxena R.K."/>
            <person name="Schlueter J.A."/>
            <person name="Donoghue M.T."/>
            <person name="Azam S."/>
            <person name="Fan G."/>
            <person name="Whaley A.M."/>
            <person name="Farmer A.D."/>
            <person name="Sheridan J."/>
            <person name="Iwata A."/>
            <person name="Tuteja R."/>
            <person name="Penmetsa R.V."/>
            <person name="Wu W."/>
            <person name="Upadhyaya H.D."/>
            <person name="Yang S.P."/>
            <person name="Shah T."/>
            <person name="Saxena K.B."/>
            <person name="Michael T."/>
            <person name="McCombie W.R."/>
            <person name="Yang B."/>
            <person name="Zhang G."/>
            <person name="Yang H."/>
            <person name="Wang J."/>
            <person name="Spillane C."/>
            <person name="Cook D.R."/>
            <person name="May G.D."/>
            <person name="Xu X."/>
            <person name="Jackson S.A."/>
        </authorList>
    </citation>
    <scope>NUCLEOTIDE SEQUENCE [LARGE SCALE GENOMIC DNA]</scope>
</reference>
<dbReference type="EMBL" id="KQ483544">
    <property type="protein sequence ID" value="KYP46879.1"/>
    <property type="molecule type" value="Genomic_DNA"/>
</dbReference>
<evidence type="ECO:0000313" key="3">
    <source>
        <dbReference type="EMBL" id="KYP46879.1"/>
    </source>
</evidence>